<keyword evidence="4" id="KW-0902">Two-component regulatory system</keyword>
<dbReference type="RefSeq" id="WP_137733950.1">
    <property type="nucleotide sequence ID" value="NZ_BJCL01000008.1"/>
</dbReference>
<dbReference type="Pfam" id="PF00486">
    <property type="entry name" value="Trans_reg_C"/>
    <property type="match status" value="1"/>
</dbReference>
<dbReference type="InterPro" id="IPR001867">
    <property type="entry name" value="OmpR/PhoB-type_DNA-bd"/>
</dbReference>
<evidence type="ECO:0000256" key="4">
    <source>
        <dbReference type="ARBA" id="ARBA00023012"/>
    </source>
</evidence>
<dbReference type="Pfam" id="PF00072">
    <property type="entry name" value="Response_reg"/>
    <property type="match status" value="1"/>
</dbReference>
<dbReference type="InterPro" id="IPR011006">
    <property type="entry name" value="CheY-like_superfamily"/>
</dbReference>
<organism evidence="12 13">
    <name type="scientific">Pseudaquabacterium pictum</name>
    <dbReference type="NCBI Taxonomy" id="2315236"/>
    <lineage>
        <taxon>Bacteria</taxon>
        <taxon>Pseudomonadati</taxon>
        <taxon>Pseudomonadota</taxon>
        <taxon>Betaproteobacteria</taxon>
        <taxon>Burkholderiales</taxon>
        <taxon>Sphaerotilaceae</taxon>
        <taxon>Pseudaquabacterium</taxon>
    </lineage>
</organism>
<dbReference type="AlphaFoldDB" id="A0A480ATP0"/>
<keyword evidence="7" id="KW-0804">Transcription</keyword>
<comment type="subcellular location">
    <subcellularLocation>
        <location evidence="1">Cytoplasm</location>
    </subcellularLocation>
</comment>
<dbReference type="InterPro" id="IPR036388">
    <property type="entry name" value="WH-like_DNA-bd_sf"/>
</dbReference>
<dbReference type="GO" id="GO:0005829">
    <property type="term" value="C:cytosol"/>
    <property type="evidence" value="ECO:0007669"/>
    <property type="project" value="TreeGrafter"/>
</dbReference>
<comment type="caution">
    <text evidence="12">The sequence shown here is derived from an EMBL/GenBank/DDBJ whole genome shotgun (WGS) entry which is preliminary data.</text>
</comment>
<dbReference type="CDD" id="cd00383">
    <property type="entry name" value="trans_reg_C"/>
    <property type="match status" value="1"/>
</dbReference>
<dbReference type="Gene3D" id="1.10.10.10">
    <property type="entry name" value="Winged helix-like DNA-binding domain superfamily/Winged helix DNA-binding domain"/>
    <property type="match status" value="1"/>
</dbReference>
<dbReference type="SMART" id="SM00448">
    <property type="entry name" value="REC"/>
    <property type="match status" value="1"/>
</dbReference>
<dbReference type="PANTHER" id="PTHR48111">
    <property type="entry name" value="REGULATOR OF RPOS"/>
    <property type="match status" value="1"/>
</dbReference>
<keyword evidence="5" id="KW-0805">Transcription regulation</keyword>
<feature type="modified residue" description="4-aspartylphosphate" evidence="8">
    <location>
        <position position="51"/>
    </location>
</feature>
<dbReference type="OrthoDB" id="9802426at2"/>
<dbReference type="Gene3D" id="3.40.50.2300">
    <property type="match status" value="1"/>
</dbReference>
<dbReference type="CDD" id="cd17624">
    <property type="entry name" value="REC_OmpR_PmrA-like"/>
    <property type="match status" value="1"/>
</dbReference>
<evidence type="ECO:0000256" key="5">
    <source>
        <dbReference type="ARBA" id="ARBA00023015"/>
    </source>
</evidence>
<dbReference type="Proteomes" id="UP000301751">
    <property type="component" value="Unassembled WGS sequence"/>
</dbReference>
<keyword evidence="6 9" id="KW-0238">DNA-binding</keyword>
<dbReference type="PANTHER" id="PTHR48111:SF35">
    <property type="entry name" value="TRANSCRIPTIONAL REGULATORY PROTEIN QSEB"/>
    <property type="match status" value="1"/>
</dbReference>
<dbReference type="PROSITE" id="PS51755">
    <property type="entry name" value="OMPR_PHOB"/>
    <property type="match status" value="1"/>
</dbReference>
<evidence type="ECO:0000313" key="12">
    <source>
        <dbReference type="EMBL" id="GCL64230.1"/>
    </source>
</evidence>
<evidence type="ECO:0000259" key="10">
    <source>
        <dbReference type="PROSITE" id="PS50110"/>
    </source>
</evidence>
<dbReference type="InterPro" id="IPR001789">
    <property type="entry name" value="Sig_transdc_resp-reg_receiver"/>
</dbReference>
<feature type="DNA-binding region" description="OmpR/PhoB-type" evidence="9">
    <location>
        <begin position="124"/>
        <end position="218"/>
    </location>
</feature>
<feature type="domain" description="Response regulatory" evidence="10">
    <location>
        <begin position="2"/>
        <end position="116"/>
    </location>
</feature>
<dbReference type="GO" id="GO:0032993">
    <property type="term" value="C:protein-DNA complex"/>
    <property type="evidence" value="ECO:0007669"/>
    <property type="project" value="TreeGrafter"/>
</dbReference>
<evidence type="ECO:0000256" key="7">
    <source>
        <dbReference type="ARBA" id="ARBA00023163"/>
    </source>
</evidence>
<dbReference type="EMBL" id="BJCL01000008">
    <property type="protein sequence ID" value="GCL64230.1"/>
    <property type="molecule type" value="Genomic_DNA"/>
</dbReference>
<evidence type="ECO:0000313" key="13">
    <source>
        <dbReference type="Proteomes" id="UP000301751"/>
    </source>
</evidence>
<evidence type="ECO:0000256" key="9">
    <source>
        <dbReference type="PROSITE-ProRule" id="PRU01091"/>
    </source>
</evidence>
<name>A0A480ATP0_9BURK</name>
<evidence type="ECO:0000256" key="8">
    <source>
        <dbReference type="PROSITE-ProRule" id="PRU00169"/>
    </source>
</evidence>
<feature type="domain" description="OmpR/PhoB-type" evidence="11">
    <location>
        <begin position="124"/>
        <end position="218"/>
    </location>
</feature>
<dbReference type="FunFam" id="1.10.10.10:FF:000005">
    <property type="entry name" value="Two-component system response regulator"/>
    <property type="match status" value="1"/>
</dbReference>
<dbReference type="GO" id="GO:0000156">
    <property type="term" value="F:phosphorelay response regulator activity"/>
    <property type="evidence" value="ECO:0007669"/>
    <property type="project" value="TreeGrafter"/>
</dbReference>
<evidence type="ECO:0000259" key="11">
    <source>
        <dbReference type="PROSITE" id="PS51755"/>
    </source>
</evidence>
<accession>A0A480ATP0</accession>
<gene>
    <name evidence="12" type="ORF">AQPW35_33110</name>
</gene>
<evidence type="ECO:0000256" key="1">
    <source>
        <dbReference type="ARBA" id="ARBA00004496"/>
    </source>
</evidence>
<proteinExistence type="predicted"/>
<dbReference type="Gene3D" id="6.10.250.690">
    <property type="match status" value="1"/>
</dbReference>
<evidence type="ECO:0000256" key="2">
    <source>
        <dbReference type="ARBA" id="ARBA00022490"/>
    </source>
</evidence>
<reference evidence="13" key="1">
    <citation type="submission" date="2019-03" db="EMBL/GenBank/DDBJ databases">
        <title>Aquabacterium pictum sp.nov., the first bacteriochlorophyll a-containing freshwater bacterium in the genus Aquabacterium of the class Betaproteobacteria.</title>
        <authorList>
            <person name="Hirose S."/>
            <person name="Tank M."/>
            <person name="Hara E."/>
            <person name="Tamaki H."/>
            <person name="Takaichi S."/>
            <person name="Haruta S."/>
            <person name="Hanada S."/>
        </authorList>
    </citation>
    <scope>NUCLEOTIDE SEQUENCE [LARGE SCALE GENOMIC DNA]</scope>
    <source>
        <strain evidence="13">W35</strain>
    </source>
</reference>
<dbReference type="FunFam" id="3.40.50.2300:FF:000002">
    <property type="entry name" value="DNA-binding response regulator PhoP"/>
    <property type="match status" value="1"/>
</dbReference>
<sequence length="227" mass="24492">MRILLAEDDTLLGDGLRAGLRLAGFQVDWVRDGPAAERELRAQPYAAAVLDLGLPGMDGIDVLASVRRAGVTLPVLVLTARDAVPDRIKGLDTGADDYVVKPVDLDELAARLRALVRRAAGQPQEQLQAGDIRLDPAARTVQRGTEPVALSTREFDLLQALLLNAGRVLSREQLEQHLYSWGREVESNAVEVHIHHLRKKLGADCIQTVRGVGYLLPKVPPAGGSAG</sequence>
<dbReference type="SUPFAM" id="SSF52172">
    <property type="entry name" value="CheY-like"/>
    <property type="match status" value="1"/>
</dbReference>
<keyword evidence="2" id="KW-0963">Cytoplasm</keyword>
<keyword evidence="13" id="KW-1185">Reference proteome</keyword>
<dbReference type="SMART" id="SM00862">
    <property type="entry name" value="Trans_reg_C"/>
    <property type="match status" value="1"/>
</dbReference>
<evidence type="ECO:0000256" key="3">
    <source>
        <dbReference type="ARBA" id="ARBA00022553"/>
    </source>
</evidence>
<evidence type="ECO:0000256" key="6">
    <source>
        <dbReference type="ARBA" id="ARBA00023125"/>
    </source>
</evidence>
<dbReference type="InterPro" id="IPR039420">
    <property type="entry name" value="WalR-like"/>
</dbReference>
<protein>
    <submittedName>
        <fullName evidence="12">DNA-binding response regulator</fullName>
    </submittedName>
</protein>
<dbReference type="GO" id="GO:0000976">
    <property type="term" value="F:transcription cis-regulatory region binding"/>
    <property type="evidence" value="ECO:0007669"/>
    <property type="project" value="TreeGrafter"/>
</dbReference>
<keyword evidence="3 8" id="KW-0597">Phosphoprotein</keyword>
<dbReference type="GO" id="GO:0006355">
    <property type="term" value="P:regulation of DNA-templated transcription"/>
    <property type="evidence" value="ECO:0007669"/>
    <property type="project" value="InterPro"/>
</dbReference>
<dbReference type="PROSITE" id="PS50110">
    <property type="entry name" value="RESPONSE_REGULATORY"/>
    <property type="match status" value="1"/>
</dbReference>